<dbReference type="OrthoDB" id="37730at2759"/>
<dbReference type="EMBL" id="JAOTPV010000001">
    <property type="protein sequence ID" value="KAJ4489902.1"/>
    <property type="molecule type" value="Genomic_DNA"/>
</dbReference>
<evidence type="ECO:0000313" key="2">
    <source>
        <dbReference type="EMBL" id="KAJ4489902.1"/>
    </source>
</evidence>
<evidence type="ECO:0000259" key="1">
    <source>
        <dbReference type="Pfam" id="PF03070"/>
    </source>
</evidence>
<keyword evidence="3" id="KW-1185">Reference proteome</keyword>
<dbReference type="Proteomes" id="UP001150266">
    <property type="component" value="Unassembled WGS sequence"/>
</dbReference>
<protein>
    <submittedName>
        <fullName evidence="2">Heme oxygenase-like protein</fullName>
    </submittedName>
</protein>
<dbReference type="PANTHER" id="PTHR41813">
    <property type="entry name" value="REGULATOR PAB1642, PUTATIVE (AFU_ORTHOLOGUE AFUA_3G11955)-RELATED"/>
    <property type="match status" value="1"/>
</dbReference>
<dbReference type="AlphaFoldDB" id="A0A9W9AT28"/>
<comment type="caution">
    <text evidence="2">The sequence shown here is derived from an EMBL/GenBank/DDBJ whole genome shotgun (WGS) entry which is preliminary data.</text>
</comment>
<gene>
    <name evidence="2" type="ORF">J3R30DRAFT_3653428</name>
</gene>
<dbReference type="Gene3D" id="1.20.910.10">
    <property type="entry name" value="Heme oxygenase-like"/>
    <property type="match status" value="1"/>
</dbReference>
<name>A0A9W9AT28_9AGAR</name>
<dbReference type="PANTHER" id="PTHR41813:SF2">
    <property type="entry name" value="REGULATOR PAB1642, PUTATIVE (AFU_ORTHOLOGUE AFUA_3G11955)-RELATED"/>
    <property type="match status" value="1"/>
</dbReference>
<feature type="domain" description="Thiaminase-2/PQQC" evidence="1">
    <location>
        <begin position="21"/>
        <end position="241"/>
    </location>
</feature>
<dbReference type="InterPro" id="IPR016084">
    <property type="entry name" value="Haem_Oase-like_multi-hlx"/>
</dbReference>
<accession>A0A9W9AT28</accession>
<evidence type="ECO:0000313" key="3">
    <source>
        <dbReference type="Proteomes" id="UP001150266"/>
    </source>
</evidence>
<reference evidence="2" key="1">
    <citation type="submission" date="2022-08" db="EMBL/GenBank/DDBJ databases">
        <title>A Global Phylogenomic Analysis of the Shiitake Genus Lentinula.</title>
        <authorList>
            <consortium name="DOE Joint Genome Institute"/>
            <person name="Sierra-Patev S."/>
            <person name="Min B."/>
            <person name="Naranjo-Ortiz M."/>
            <person name="Looney B."/>
            <person name="Konkel Z."/>
            <person name="Slot J.C."/>
            <person name="Sakamoto Y."/>
            <person name="Steenwyk J.L."/>
            <person name="Rokas A."/>
            <person name="Carro J."/>
            <person name="Camarero S."/>
            <person name="Ferreira P."/>
            <person name="Molpeceres G."/>
            <person name="Ruiz-Duenas F.J."/>
            <person name="Serrano A."/>
            <person name="Henrissat B."/>
            <person name="Drula E."/>
            <person name="Hughes K.W."/>
            <person name="Mata J.L."/>
            <person name="Ishikawa N.K."/>
            <person name="Vargas-Isla R."/>
            <person name="Ushijima S."/>
            <person name="Smith C.A."/>
            <person name="Ahrendt S."/>
            <person name="Andreopoulos W."/>
            <person name="He G."/>
            <person name="Labutti K."/>
            <person name="Lipzen A."/>
            <person name="Ng V."/>
            <person name="Riley R."/>
            <person name="Sandor L."/>
            <person name="Barry K."/>
            <person name="Martinez A.T."/>
            <person name="Xiao Y."/>
            <person name="Gibbons J.G."/>
            <person name="Terashima K."/>
            <person name="Grigoriev I.V."/>
            <person name="Hibbett D.S."/>
        </authorList>
    </citation>
    <scope>NUCLEOTIDE SEQUENCE</scope>
    <source>
        <strain evidence="2">JLM2183</strain>
    </source>
</reference>
<dbReference type="Pfam" id="PF03070">
    <property type="entry name" value="TENA_THI-4"/>
    <property type="match status" value="1"/>
</dbReference>
<dbReference type="InterPro" id="IPR004305">
    <property type="entry name" value="Thiaminase-2/PQQC"/>
</dbReference>
<dbReference type="InterPro" id="IPR053261">
    <property type="entry name" value="Polyketide-peptide_reg"/>
</dbReference>
<sequence length="250" mass="28249">MEGTPSLTKHLTSLSTPIPYASAIKHSFLIAAGSGTLDHNLLALWLSQDRIYAAHAYPKFIGSLISNIPFNSKDPLFSNQELFNQRIFKILLFSLQNVDREVGFFRETAQKWGLNLEGWPERKATRNYTAEMSRISNNGSMVDGLVFIWAMEKVYLDAWTAVRDLATSSSAFNVCSDSTITPTNAALFSLSENWSCPEFVKFVEDLADVVDSLGIRPGLADWNRSEEIWARVVELEADFWPNEEETRRDI</sequence>
<dbReference type="SUPFAM" id="SSF48613">
    <property type="entry name" value="Heme oxygenase-like"/>
    <property type="match status" value="1"/>
</dbReference>
<dbReference type="CDD" id="cd19357">
    <property type="entry name" value="TenA_E_At3g16990-like"/>
    <property type="match status" value="1"/>
</dbReference>
<organism evidence="2 3">
    <name type="scientific">Lentinula aciculospora</name>
    <dbReference type="NCBI Taxonomy" id="153920"/>
    <lineage>
        <taxon>Eukaryota</taxon>
        <taxon>Fungi</taxon>
        <taxon>Dikarya</taxon>
        <taxon>Basidiomycota</taxon>
        <taxon>Agaricomycotina</taxon>
        <taxon>Agaricomycetes</taxon>
        <taxon>Agaricomycetidae</taxon>
        <taxon>Agaricales</taxon>
        <taxon>Marasmiineae</taxon>
        <taxon>Omphalotaceae</taxon>
        <taxon>Lentinula</taxon>
    </lineage>
</organism>
<proteinExistence type="predicted"/>
<dbReference type="GO" id="GO:0006772">
    <property type="term" value="P:thiamine metabolic process"/>
    <property type="evidence" value="ECO:0007669"/>
    <property type="project" value="UniProtKB-ARBA"/>
</dbReference>